<evidence type="ECO:0000313" key="1">
    <source>
        <dbReference type="EMBL" id="AOP52625.1"/>
    </source>
</evidence>
<accession>A0A1D7W0T2</accession>
<dbReference type="PANTHER" id="PTHR40763">
    <property type="entry name" value="MEMBRANE PROTEIN-RELATED"/>
    <property type="match status" value="1"/>
</dbReference>
<gene>
    <name evidence="1" type="ORF">BLSMQ_0913</name>
</gene>
<evidence type="ECO:0000313" key="2">
    <source>
        <dbReference type="Proteomes" id="UP000094793"/>
    </source>
</evidence>
<dbReference type="PATRIC" id="fig|1703.10.peg.935"/>
<dbReference type="AlphaFoldDB" id="A0A1D7W0T2"/>
<dbReference type="InterPro" id="IPR012551">
    <property type="entry name" value="DUF1707_SHOCT-like"/>
</dbReference>
<dbReference type="EMBL" id="CP017150">
    <property type="protein sequence ID" value="AOP52625.1"/>
    <property type="molecule type" value="Genomic_DNA"/>
</dbReference>
<dbReference type="Pfam" id="PF08044">
    <property type="entry name" value="DUF1707"/>
    <property type="match status" value="1"/>
</dbReference>
<dbReference type="KEGG" id="blin:BLSMQ_0913"/>
<proteinExistence type="predicted"/>
<sequence>MSNSSSHFPDDDRAENDPAKTYRIGHKERDEAIEVLREAAGDGRITVEELDERMEKVHAARFPVDLDEVLSDLTIQLPSDRFRPGSAVARSTPAGRAIESGKPLVIKAGWESDLRRGRWQVPPYIRCEPSMSNVELNFLEVETDLEVIHVEVVAGMGSVVVVVPDDWAVNVDDLSKSWGSVKSVVNAIPEGRKPIIVVTGSIGMGSFRARFANFLDRRRMAK</sequence>
<dbReference type="PANTHER" id="PTHR40763:SF5">
    <property type="entry name" value="MEMBRANE PROTEIN"/>
    <property type="match status" value="1"/>
</dbReference>
<dbReference type="eggNOG" id="COG4758">
    <property type="taxonomic scope" value="Bacteria"/>
</dbReference>
<dbReference type="OrthoDB" id="4772576at2"/>
<protein>
    <submittedName>
        <fullName evidence="1">Uncharacterized protein</fullName>
    </submittedName>
</protein>
<dbReference type="RefSeq" id="WP_069599626.1">
    <property type="nucleotide sequence ID" value="NZ_CP017150.1"/>
</dbReference>
<reference evidence="2" key="1">
    <citation type="submission" date="2016-09" db="EMBL/GenBank/DDBJ databases">
        <title>Complete Genome Sequence of Brevibacterium linens SMQ-1335.</title>
        <authorList>
            <person name="de Melo A.G."/>
            <person name="Labrie S.J."/>
            <person name="Dumaresq J."/>
            <person name="Roberts R.J."/>
            <person name="Tremblay D.M."/>
            <person name="Moineau S."/>
        </authorList>
    </citation>
    <scope>NUCLEOTIDE SEQUENCE [LARGE SCALE GENOMIC DNA]</scope>
    <source>
        <strain evidence="2">SMQ-1335</strain>
    </source>
</reference>
<dbReference type="Proteomes" id="UP000094793">
    <property type="component" value="Chromosome"/>
</dbReference>
<organism evidence="1 2">
    <name type="scientific">Brevibacterium aurantiacum</name>
    <dbReference type="NCBI Taxonomy" id="273384"/>
    <lineage>
        <taxon>Bacteria</taxon>
        <taxon>Bacillati</taxon>
        <taxon>Actinomycetota</taxon>
        <taxon>Actinomycetes</taxon>
        <taxon>Micrococcales</taxon>
        <taxon>Brevibacteriaceae</taxon>
        <taxon>Brevibacterium</taxon>
    </lineage>
</organism>
<name>A0A1D7W0T2_BREAU</name>